<protein>
    <submittedName>
        <fullName evidence="2">Neutral zinc metallopeptidase</fullName>
    </submittedName>
</protein>
<dbReference type="EMBL" id="BAABLV010000036">
    <property type="protein sequence ID" value="GAA4904682.1"/>
    <property type="molecule type" value="Genomic_DNA"/>
</dbReference>
<name>A0ABP9FIV7_9ACTN</name>
<evidence type="ECO:0000313" key="3">
    <source>
        <dbReference type="Proteomes" id="UP001501521"/>
    </source>
</evidence>
<keyword evidence="3" id="KW-1185">Reference proteome</keyword>
<proteinExistence type="predicted"/>
<gene>
    <name evidence="2" type="ORF">GCM10025789_24780</name>
</gene>
<feature type="transmembrane region" description="Helical" evidence="1">
    <location>
        <begin position="21"/>
        <end position="40"/>
    </location>
</feature>
<evidence type="ECO:0000256" key="1">
    <source>
        <dbReference type="SAM" id="Phobius"/>
    </source>
</evidence>
<keyword evidence="1" id="KW-1133">Transmembrane helix</keyword>
<keyword evidence="1" id="KW-0812">Transmembrane</keyword>
<comment type="caution">
    <text evidence="2">The sequence shown here is derived from an EMBL/GenBank/DDBJ whole genome shotgun (WGS) entry which is preliminary data.</text>
</comment>
<reference evidence="3" key="1">
    <citation type="journal article" date="2019" name="Int. J. Syst. Evol. Microbiol.">
        <title>The Global Catalogue of Microorganisms (GCM) 10K type strain sequencing project: providing services to taxonomists for standard genome sequencing and annotation.</title>
        <authorList>
            <consortium name="The Broad Institute Genomics Platform"/>
            <consortium name="The Broad Institute Genome Sequencing Center for Infectious Disease"/>
            <person name="Wu L."/>
            <person name="Ma J."/>
        </authorList>
    </citation>
    <scope>NUCLEOTIDE SEQUENCE [LARGE SCALE GENOMIC DNA]</scope>
    <source>
        <strain evidence="3">JCM 19125</strain>
    </source>
</reference>
<dbReference type="RefSeq" id="WP_345583300.1">
    <property type="nucleotide sequence ID" value="NZ_BAABLV010000036.1"/>
</dbReference>
<keyword evidence="1" id="KW-0472">Membrane</keyword>
<dbReference type="Proteomes" id="UP001501521">
    <property type="component" value="Unassembled WGS sequence"/>
</dbReference>
<organism evidence="2 3">
    <name type="scientific">Tessaracoccus lubricantis</name>
    <dbReference type="NCBI Taxonomy" id="545543"/>
    <lineage>
        <taxon>Bacteria</taxon>
        <taxon>Bacillati</taxon>
        <taxon>Actinomycetota</taxon>
        <taxon>Actinomycetes</taxon>
        <taxon>Propionibacteriales</taxon>
        <taxon>Propionibacteriaceae</taxon>
        <taxon>Tessaracoccus</taxon>
    </lineage>
</organism>
<evidence type="ECO:0000313" key="2">
    <source>
        <dbReference type="EMBL" id="GAA4904682.1"/>
    </source>
</evidence>
<sequence>MRDPARRVRPRRAKRRFPRGLVLGAAAILLVAVLSFGLIGHRLLSPPQGPTHDGGVAAPEPGAGEWELPERRWEEIPEPDPSSPFHEAQVTPLDALPPVTLERCAQPQTVDSVTAWESAVRDQWYCVHRSWAPILQRLGWPTAAPRVHFFSGEGDDSECGYLEAPAFYCSAGGGSVHFGARHFDMARTWDLSINEMVNHEYGHHLQSLAGITRAKTAMADAPSTERRAELQATCWSAAMTRHNEAIGFGQEQYDSWVARLETMRADGVHGSRESLLYWGTRGLYAATMNDCNTWAVAEGEVA</sequence>
<accession>A0ABP9FIV7</accession>